<dbReference type="PANTHER" id="PTHR11080">
    <property type="entry name" value="PYRAZINAMIDASE/NICOTINAMIDASE"/>
    <property type="match status" value="1"/>
</dbReference>
<evidence type="ECO:0008006" key="5">
    <source>
        <dbReference type="Google" id="ProtNLM"/>
    </source>
</evidence>
<keyword evidence="4" id="KW-1185">Reference proteome</keyword>
<comment type="caution">
    <text evidence="3">The sequence shown here is derived from an EMBL/GenBank/DDBJ whole genome shotgun (WGS) entry which is preliminary data.</text>
</comment>
<dbReference type="EMBL" id="CAXAMM010001003">
    <property type="protein sequence ID" value="CAK8989939.1"/>
    <property type="molecule type" value="Genomic_DNA"/>
</dbReference>
<dbReference type="InterPro" id="IPR036380">
    <property type="entry name" value="Isochorismatase-like_sf"/>
</dbReference>
<comment type="similarity">
    <text evidence="1">Belongs to the isochorismatase family.</text>
</comment>
<evidence type="ECO:0000256" key="1">
    <source>
        <dbReference type="ARBA" id="ARBA00006336"/>
    </source>
</evidence>
<evidence type="ECO:0000313" key="4">
    <source>
        <dbReference type="Proteomes" id="UP001642464"/>
    </source>
</evidence>
<keyword evidence="2" id="KW-0378">Hydrolase</keyword>
<accession>A0ABP0HI95</accession>
<dbReference type="SUPFAM" id="SSF52499">
    <property type="entry name" value="Isochorismatase-like hydrolases"/>
    <property type="match status" value="1"/>
</dbReference>
<name>A0ABP0HI95_9DINO</name>
<evidence type="ECO:0000313" key="3">
    <source>
        <dbReference type="EMBL" id="CAK8989939.1"/>
    </source>
</evidence>
<evidence type="ECO:0000256" key="2">
    <source>
        <dbReference type="ARBA" id="ARBA00022801"/>
    </source>
</evidence>
<proteinExistence type="inferred from homology"/>
<gene>
    <name evidence="3" type="ORF">SCF082_LOCUS2042</name>
</gene>
<dbReference type="Gene3D" id="3.40.50.850">
    <property type="entry name" value="Isochorismatase-like"/>
    <property type="match status" value="1"/>
</dbReference>
<dbReference type="InterPro" id="IPR052347">
    <property type="entry name" value="Isochorismatase_Nicotinamidase"/>
</dbReference>
<dbReference type="PANTHER" id="PTHR11080:SF2">
    <property type="entry name" value="LD05707P"/>
    <property type="match status" value="1"/>
</dbReference>
<protein>
    <recommendedName>
        <fullName evidence="5">Nicotinamidase</fullName>
    </recommendedName>
</protein>
<sequence length="527" mass="56486">MTSGSCVCATRDYHPHDHCSFMTCGGPFPPHCLQGSMGSYFEPRIGAKLTQAIQQNQENVMVAFKAFHEHIDSFGAFPYFDGGDGRLTKKGEGNHHKFGVNMGCAKAPFTGSVVLKQSALSTDGEVDVNAPPDVLAVLDDGVDRNCRTLHDVVKTKKRIFVCGLALDFCVLDTCLNAMGAGLSEVYMVLDAARAAHIPGVGTFGSGFLSDPSKVAEQMTAAGVKAIDTASLSGVSAGQLKDRLVLPDEQAFPQVLAPLGLALAQVESKVLEKEQFQVALTGKLSSVLLTECTGQCSPCAKLPSSWPKAPKEAVELCWADPLVNSANAAESLQKNFLAVSASPELCFLAYGGFLLLDAQRKVVAVQAVTGDTTAASLQFGAPRKWREAYTQVLRDAGRFKRVTLPALLRQGACEFAWVNPKEDLLAGPEHWVPSETGAYVYILSNAPPVYFPVEAEVSKDAKQAGKLTDLIRQDLGDGDNATDQQKVTALLCKLGCETAEVEALMRSYTEDSSKAFSLAGFMAWMWNV</sequence>
<reference evidence="3 4" key="1">
    <citation type="submission" date="2024-02" db="EMBL/GenBank/DDBJ databases">
        <authorList>
            <person name="Chen Y."/>
            <person name="Shah S."/>
            <person name="Dougan E. K."/>
            <person name="Thang M."/>
            <person name="Chan C."/>
        </authorList>
    </citation>
    <scope>NUCLEOTIDE SEQUENCE [LARGE SCALE GENOMIC DNA]</scope>
</reference>
<organism evidence="3 4">
    <name type="scientific">Durusdinium trenchii</name>
    <dbReference type="NCBI Taxonomy" id="1381693"/>
    <lineage>
        <taxon>Eukaryota</taxon>
        <taxon>Sar</taxon>
        <taxon>Alveolata</taxon>
        <taxon>Dinophyceae</taxon>
        <taxon>Suessiales</taxon>
        <taxon>Symbiodiniaceae</taxon>
        <taxon>Durusdinium</taxon>
    </lineage>
</organism>
<dbReference type="Proteomes" id="UP001642464">
    <property type="component" value="Unassembled WGS sequence"/>
</dbReference>